<dbReference type="PROSITE" id="PS50878">
    <property type="entry name" value="RT_POL"/>
    <property type="match status" value="1"/>
</dbReference>
<dbReference type="InterPro" id="IPR000477">
    <property type="entry name" value="RT_dom"/>
</dbReference>
<comment type="caution">
    <text evidence="2">The sequence shown here is derived from an EMBL/GenBank/DDBJ whole genome shotgun (WGS) entry which is preliminary data.</text>
</comment>
<evidence type="ECO:0000259" key="1">
    <source>
        <dbReference type="PROSITE" id="PS50878"/>
    </source>
</evidence>
<dbReference type="Pfam" id="PF00078">
    <property type="entry name" value="RVT_1"/>
    <property type="match status" value="1"/>
</dbReference>
<dbReference type="AlphaFoldDB" id="A0AAP0HCV9"/>
<evidence type="ECO:0000313" key="2">
    <source>
        <dbReference type="EMBL" id="KAK9083623.1"/>
    </source>
</evidence>
<organism evidence="2 3">
    <name type="scientific">Stephania cephalantha</name>
    <dbReference type="NCBI Taxonomy" id="152367"/>
    <lineage>
        <taxon>Eukaryota</taxon>
        <taxon>Viridiplantae</taxon>
        <taxon>Streptophyta</taxon>
        <taxon>Embryophyta</taxon>
        <taxon>Tracheophyta</taxon>
        <taxon>Spermatophyta</taxon>
        <taxon>Magnoliopsida</taxon>
        <taxon>Ranunculales</taxon>
        <taxon>Menispermaceae</taxon>
        <taxon>Menispermoideae</taxon>
        <taxon>Cissampelideae</taxon>
        <taxon>Stephania</taxon>
    </lineage>
</organism>
<reference evidence="2 3" key="1">
    <citation type="submission" date="2024-01" db="EMBL/GenBank/DDBJ databases">
        <title>Genome assemblies of Stephania.</title>
        <authorList>
            <person name="Yang L."/>
        </authorList>
    </citation>
    <scope>NUCLEOTIDE SEQUENCE [LARGE SCALE GENOMIC DNA]</scope>
    <source>
        <strain evidence="2">JXDWG</strain>
        <tissue evidence="2">Leaf</tissue>
    </source>
</reference>
<proteinExistence type="predicted"/>
<gene>
    <name evidence="2" type="ORF">Scep_030094</name>
</gene>
<evidence type="ECO:0000313" key="3">
    <source>
        <dbReference type="Proteomes" id="UP001419268"/>
    </source>
</evidence>
<keyword evidence="3" id="KW-1185">Reference proteome</keyword>
<dbReference type="Proteomes" id="UP001419268">
    <property type="component" value="Unassembled WGS sequence"/>
</dbReference>
<protein>
    <recommendedName>
        <fullName evidence="1">Reverse transcriptase domain-containing protein</fullName>
    </recommendedName>
</protein>
<name>A0AAP0HCV9_9MAGN</name>
<dbReference type="EMBL" id="JBBNAG010000013">
    <property type="protein sequence ID" value="KAK9083623.1"/>
    <property type="molecule type" value="Genomic_DNA"/>
</dbReference>
<dbReference type="SUPFAM" id="SSF56672">
    <property type="entry name" value="DNA/RNA polymerases"/>
    <property type="match status" value="1"/>
</dbReference>
<accession>A0AAP0HCV9</accession>
<feature type="domain" description="Reverse transcriptase" evidence="1">
    <location>
        <begin position="1"/>
        <end position="65"/>
    </location>
</feature>
<sequence length="65" mass="7253">MNADGLEKKHSCTNVKKNGDIGSCTIGLHQGSVLSPYLFTLVMDELTRHIQNDISWCMLFVDDIV</sequence>
<dbReference type="InterPro" id="IPR043502">
    <property type="entry name" value="DNA/RNA_pol_sf"/>
</dbReference>